<evidence type="ECO:0000256" key="1">
    <source>
        <dbReference type="ARBA" id="ARBA00004752"/>
    </source>
</evidence>
<evidence type="ECO:0000256" key="8">
    <source>
        <dbReference type="ARBA" id="ARBA00023316"/>
    </source>
</evidence>
<evidence type="ECO:0000256" key="5">
    <source>
        <dbReference type="ARBA" id="ARBA00022801"/>
    </source>
</evidence>
<dbReference type="FunFam" id="2.40.440.10:FF:000002">
    <property type="entry name" value="L,D-transpeptidase ErfK/SrfK"/>
    <property type="match status" value="1"/>
</dbReference>
<reference evidence="11 12" key="1">
    <citation type="submission" date="2019-03" db="EMBL/GenBank/DDBJ databases">
        <title>Genomic Encyclopedia of Type Strains, Phase IV (KMG-IV): sequencing the most valuable type-strain genomes for metagenomic binning, comparative biology and taxonomic classification.</title>
        <authorList>
            <person name="Goeker M."/>
        </authorList>
    </citation>
    <scope>NUCLEOTIDE SEQUENCE [LARGE SCALE GENOMIC DNA]</scope>
    <source>
        <strain evidence="11 12">DSM 25903</strain>
    </source>
</reference>
<accession>A0A4V3DZ02</accession>
<evidence type="ECO:0000256" key="2">
    <source>
        <dbReference type="ARBA" id="ARBA00005992"/>
    </source>
</evidence>
<dbReference type="AlphaFoldDB" id="A0A4V3DZ02"/>
<feature type="domain" description="L,D-TPase catalytic" evidence="10">
    <location>
        <begin position="71"/>
        <end position="204"/>
    </location>
</feature>
<dbReference type="GO" id="GO:0071555">
    <property type="term" value="P:cell wall organization"/>
    <property type="evidence" value="ECO:0007669"/>
    <property type="project" value="UniProtKB-UniRule"/>
</dbReference>
<dbReference type="GO" id="GO:0005576">
    <property type="term" value="C:extracellular region"/>
    <property type="evidence" value="ECO:0007669"/>
    <property type="project" value="TreeGrafter"/>
</dbReference>
<dbReference type="GO" id="GO:0071972">
    <property type="term" value="F:peptidoglycan L,D-transpeptidase activity"/>
    <property type="evidence" value="ECO:0007669"/>
    <property type="project" value="TreeGrafter"/>
</dbReference>
<comment type="caution">
    <text evidence="11">The sequence shown here is derived from an EMBL/GenBank/DDBJ whole genome shotgun (WGS) entry which is preliminary data.</text>
</comment>
<dbReference type="PANTHER" id="PTHR30582:SF24">
    <property type="entry name" value="L,D-TRANSPEPTIDASE ERFK_SRFK-RELATED"/>
    <property type="match status" value="1"/>
</dbReference>
<protein>
    <submittedName>
        <fullName evidence="11">Lipoprotein-anchoring transpeptidase ErfK/SrfK</fullName>
    </submittedName>
</protein>
<evidence type="ECO:0000256" key="9">
    <source>
        <dbReference type="PROSITE-ProRule" id="PRU01373"/>
    </source>
</evidence>
<evidence type="ECO:0000259" key="10">
    <source>
        <dbReference type="PROSITE" id="PS52029"/>
    </source>
</evidence>
<dbReference type="PROSITE" id="PS52029">
    <property type="entry name" value="LD_TPASE"/>
    <property type="match status" value="1"/>
</dbReference>
<name>A0A4V3DZ02_9HYPH</name>
<keyword evidence="6 9" id="KW-0133">Cell shape</keyword>
<sequence>MMIGAPVAACQTARQEPLTLTSAQQADADYARWYTGTIPDGEYEIPKVDRSLLDPSLAPTEVAYSSAHRPGTIVVDVDEKRLYHVQEGGMARRYGVAVGRQGYTLRGTGTIGRKAKWPSWTPTANMLRLRPTMQRHAGPGLANPLGARALYLYRGSQDTMFRIHGTNEPWSIGTSVSSGCIRMLNEDVLELYDNVQVGATVVVRRSGAAPTSA</sequence>
<dbReference type="GO" id="GO:0016757">
    <property type="term" value="F:glycosyltransferase activity"/>
    <property type="evidence" value="ECO:0007669"/>
    <property type="project" value="UniProtKB-KW"/>
</dbReference>
<feature type="active site" description="Proton donor/acceptor" evidence="9">
    <location>
        <position position="164"/>
    </location>
</feature>
<proteinExistence type="inferred from homology"/>
<dbReference type="CDD" id="cd16913">
    <property type="entry name" value="YkuD_like"/>
    <property type="match status" value="1"/>
</dbReference>
<evidence type="ECO:0000313" key="11">
    <source>
        <dbReference type="EMBL" id="TDR94619.1"/>
    </source>
</evidence>
<keyword evidence="12" id="KW-1185">Reference proteome</keyword>
<keyword evidence="7 9" id="KW-0573">Peptidoglycan synthesis</keyword>
<dbReference type="GO" id="GO:0018104">
    <property type="term" value="P:peptidoglycan-protein cross-linking"/>
    <property type="evidence" value="ECO:0007669"/>
    <property type="project" value="TreeGrafter"/>
</dbReference>
<dbReference type="InterPro" id="IPR038063">
    <property type="entry name" value="Transpep_catalytic_dom"/>
</dbReference>
<dbReference type="EMBL" id="SNZR01000011">
    <property type="protein sequence ID" value="TDR94619.1"/>
    <property type="molecule type" value="Genomic_DNA"/>
</dbReference>
<dbReference type="InterPro" id="IPR050979">
    <property type="entry name" value="LD-transpeptidase"/>
</dbReference>
<keyword evidence="4" id="KW-0808">Transferase</keyword>
<dbReference type="InterPro" id="IPR005490">
    <property type="entry name" value="LD_TPept_cat_dom"/>
</dbReference>
<dbReference type="SUPFAM" id="SSF141523">
    <property type="entry name" value="L,D-transpeptidase catalytic domain-like"/>
    <property type="match status" value="1"/>
</dbReference>
<organism evidence="11 12">
    <name type="scientific">Enterovirga rhinocerotis</name>
    <dbReference type="NCBI Taxonomy" id="1339210"/>
    <lineage>
        <taxon>Bacteria</taxon>
        <taxon>Pseudomonadati</taxon>
        <taxon>Pseudomonadota</taxon>
        <taxon>Alphaproteobacteria</taxon>
        <taxon>Hyphomicrobiales</taxon>
        <taxon>Methylobacteriaceae</taxon>
        <taxon>Enterovirga</taxon>
    </lineage>
</organism>
<evidence type="ECO:0000256" key="4">
    <source>
        <dbReference type="ARBA" id="ARBA00022679"/>
    </source>
</evidence>
<dbReference type="UniPathway" id="UPA00219"/>
<dbReference type="Proteomes" id="UP000295122">
    <property type="component" value="Unassembled WGS sequence"/>
</dbReference>
<keyword evidence="5" id="KW-0378">Hydrolase</keyword>
<gene>
    <name evidence="11" type="ORF">EV668_1907</name>
</gene>
<comment type="pathway">
    <text evidence="1 9">Cell wall biogenesis; peptidoglycan biosynthesis.</text>
</comment>
<comment type="similarity">
    <text evidence="2">Belongs to the YkuD family.</text>
</comment>
<dbReference type="PANTHER" id="PTHR30582">
    <property type="entry name" value="L,D-TRANSPEPTIDASE"/>
    <property type="match status" value="1"/>
</dbReference>
<evidence type="ECO:0000256" key="3">
    <source>
        <dbReference type="ARBA" id="ARBA00022676"/>
    </source>
</evidence>
<dbReference type="GO" id="GO:0008360">
    <property type="term" value="P:regulation of cell shape"/>
    <property type="evidence" value="ECO:0007669"/>
    <property type="project" value="UniProtKB-UniRule"/>
</dbReference>
<evidence type="ECO:0000256" key="6">
    <source>
        <dbReference type="ARBA" id="ARBA00022960"/>
    </source>
</evidence>
<keyword evidence="11" id="KW-0449">Lipoprotein</keyword>
<evidence type="ECO:0000313" key="12">
    <source>
        <dbReference type="Proteomes" id="UP000295122"/>
    </source>
</evidence>
<keyword evidence="8 9" id="KW-0961">Cell wall biogenesis/degradation</keyword>
<evidence type="ECO:0000256" key="7">
    <source>
        <dbReference type="ARBA" id="ARBA00022984"/>
    </source>
</evidence>
<keyword evidence="3" id="KW-0328">Glycosyltransferase</keyword>
<feature type="active site" description="Nucleophile" evidence="9">
    <location>
        <position position="180"/>
    </location>
</feature>
<dbReference type="Gene3D" id="2.40.440.10">
    <property type="entry name" value="L,D-transpeptidase catalytic domain-like"/>
    <property type="match status" value="1"/>
</dbReference>
<dbReference type="Pfam" id="PF03734">
    <property type="entry name" value="YkuD"/>
    <property type="match status" value="1"/>
</dbReference>